<protein>
    <submittedName>
        <fullName evidence="2">Uncharacterized protein</fullName>
    </submittedName>
</protein>
<feature type="compositionally biased region" description="Low complexity" evidence="1">
    <location>
        <begin position="10"/>
        <end position="23"/>
    </location>
</feature>
<dbReference type="EMBL" id="JEME01000943">
    <property type="protein sequence ID" value="KYG08598.1"/>
    <property type="molecule type" value="Genomic_DNA"/>
</dbReference>
<sequence length="63" mass="6691">MAVLSPTAPPETSASSGAARGRAIPADARAPTWTALPGRSPPRTRARGRLRRKRRSRGLRGSD</sequence>
<evidence type="ECO:0000313" key="2">
    <source>
        <dbReference type="EMBL" id="KYG08598.1"/>
    </source>
</evidence>
<accession>A0A150TVS0</accession>
<evidence type="ECO:0000313" key="3">
    <source>
        <dbReference type="Proteomes" id="UP000075502"/>
    </source>
</evidence>
<dbReference type="AlphaFoldDB" id="A0A150TVS0"/>
<feature type="compositionally biased region" description="Basic residues" evidence="1">
    <location>
        <begin position="42"/>
        <end position="63"/>
    </location>
</feature>
<evidence type="ECO:0000256" key="1">
    <source>
        <dbReference type="SAM" id="MobiDB-lite"/>
    </source>
</evidence>
<reference evidence="2 3" key="1">
    <citation type="submission" date="2014-02" db="EMBL/GenBank/DDBJ databases">
        <title>The small core and large imbalanced accessory genome model reveals a collaborative survival strategy of Sorangium cellulosum strains in nature.</title>
        <authorList>
            <person name="Han K."/>
            <person name="Peng R."/>
            <person name="Blom J."/>
            <person name="Li Y.-Z."/>
        </authorList>
    </citation>
    <scope>NUCLEOTIDE SEQUENCE [LARGE SCALE GENOMIC DNA]</scope>
    <source>
        <strain evidence="2 3">So0007-03</strain>
    </source>
</reference>
<gene>
    <name evidence="2" type="ORF">BE21_22895</name>
</gene>
<comment type="caution">
    <text evidence="2">The sequence shown here is derived from an EMBL/GenBank/DDBJ whole genome shotgun (WGS) entry which is preliminary data.</text>
</comment>
<organism evidence="2 3">
    <name type="scientific">Sorangium cellulosum</name>
    <name type="common">Polyangium cellulosum</name>
    <dbReference type="NCBI Taxonomy" id="56"/>
    <lineage>
        <taxon>Bacteria</taxon>
        <taxon>Pseudomonadati</taxon>
        <taxon>Myxococcota</taxon>
        <taxon>Polyangia</taxon>
        <taxon>Polyangiales</taxon>
        <taxon>Polyangiaceae</taxon>
        <taxon>Sorangium</taxon>
    </lineage>
</organism>
<name>A0A150TVS0_SORCE</name>
<feature type="region of interest" description="Disordered" evidence="1">
    <location>
        <begin position="1"/>
        <end position="63"/>
    </location>
</feature>
<dbReference type="Proteomes" id="UP000075502">
    <property type="component" value="Unassembled WGS sequence"/>
</dbReference>
<proteinExistence type="predicted"/>